<reference evidence="6" key="1">
    <citation type="journal article" date="2013" name="Genome Biol.">
        <title>Reference genomes and transcriptomes of Nicotiana sylvestris and Nicotiana tomentosiformis.</title>
        <authorList>
            <person name="Sierro N."/>
            <person name="Battey J.N."/>
            <person name="Ouadi S."/>
            <person name="Bovet L."/>
            <person name="Goepfert S."/>
            <person name="Bakaher N."/>
            <person name="Peitsch M.C."/>
            <person name="Ivanov N.V."/>
        </authorList>
    </citation>
    <scope>NUCLEOTIDE SEQUENCE [LARGE SCALE GENOMIC DNA]</scope>
</reference>
<comment type="subcellular location">
    <subcellularLocation>
        <location evidence="1">Cytoplasm</location>
    </subcellularLocation>
</comment>
<sequence length="127" mass="14523">MFDIAEDKSLEERTRHLAIEFVLALVEAREKAPGMMKKLSLFTTTCFAVLLNLLLDIKDEPSWHSSEIWNDQVGVTDNYIYGRECLGQFSKALGGKTIALIALGQLDAYLIVPEWEKRHELSLHFLR</sequence>
<keyword evidence="6" id="KW-1185">Reference proteome</keyword>
<protein>
    <submittedName>
        <fullName evidence="7">Importin subunit beta-3-like</fullName>
    </submittedName>
</protein>
<name>A0A1U7Y1V3_NICSY</name>
<dbReference type="GO" id="GO:0005634">
    <property type="term" value="C:nucleus"/>
    <property type="evidence" value="ECO:0007669"/>
    <property type="project" value="UniProtKB-SubCell"/>
</dbReference>
<evidence type="ECO:0000256" key="1">
    <source>
        <dbReference type="ARBA" id="ARBA00004496"/>
    </source>
</evidence>
<reference evidence="7" key="2">
    <citation type="submission" date="2025-08" db="UniProtKB">
        <authorList>
            <consortium name="RefSeq"/>
        </authorList>
    </citation>
    <scope>IDENTIFICATION</scope>
    <source>
        <tissue evidence="7">Leaf</tissue>
    </source>
</reference>
<dbReference type="PANTHER" id="PTHR10527">
    <property type="entry name" value="IMPORTIN BETA"/>
    <property type="match status" value="1"/>
</dbReference>
<gene>
    <name evidence="7" type="primary">LOC104240130</name>
</gene>
<dbReference type="InterPro" id="IPR041653">
    <property type="entry name" value="Importin_rep_4"/>
</dbReference>
<evidence type="ECO:0000256" key="3">
    <source>
        <dbReference type="ARBA" id="ARBA00022490"/>
    </source>
</evidence>
<dbReference type="Proteomes" id="UP000189701">
    <property type="component" value="Unplaced"/>
</dbReference>
<dbReference type="AlphaFoldDB" id="A0A1U7Y1V3"/>
<dbReference type="GO" id="GO:0005737">
    <property type="term" value="C:cytoplasm"/>
    <property type="evidence" value="ECO:0007669"/>
    <property type="project" value="UniProtKB-SubCell"/>
</dbReference>
<evidence type="ECO:0000256" key="4">
    <source>
        <dbReference type="ARBA" id="ARBA00022737"/>
    </source>
</evidence>
<dbReference type="InterPro" id="IPR011989">
    <property type="entry name" value="ARM-like"/>
</dbReference>
<keyword evidence="4" id="KW-0677">Repeat</keyword>
<dbReference type="eggNOG" id="KOG2171">
    <property type="taxonomic scope" value="Eukaryota"/>
</dbReference>
<keyword evidence="5" id="KW-0653">Protein transport</keyword>
<accession>A0A1U7Y1V3</accession>
<proteinExistence type="predicted"/>
<dbReference type="InterPro" id="IPR040122">
    <property type="entry name" value="Importin_beta"/>
</dbReference>
<keyword evidence="3" id="KW-0963">Cytoplasm</keyword>
<dbReference type="Gene3D" id="1.25.10.10">
    <property type="entry name" value="Leucine-rich Repeat Variant"/>
    <property type="match status" value="1"/>
</dbReference>
<evidence type="ECO:0000256" key="2">
    <source>
        <dbReference type="ARBA" id="ARBA00022448"/>
    </source>
</evidence>
<organism evidence="6 7">
    <name type="scientific">Nicotiana sylvestris</name>
    <name type="common">Wood tobacco</name>
    <name type="synonym">South American tobacco</name>
    <dbReference type="NCBI Taxonomy" id="4096"/>
    <lineage>
        <taxon>Eukaryota</taxon>
        <taxon>Viridiplantae</taxon>
        <taxon>Streptophyta</taxon>
        <taxon>Embryophyta</taxon>
        <taxon>Tracheophyta</taxon>
        <taxon>Spermatophyta</taxon>
        <taxon>Magnoliopsida</taxon>
        <taxon>eudicotyledons</taxon>
        <taxon>Gunneridae</taxon>
        <taxon>Pentapetalae</taxon>
        <taxon>asterids</taxon>
        <taxon>lamiids</taxon>
        <taxon>Solanales</taxon>
        <taxon>Solanaceae</taxon>
        <taxon>Nicotianoideae</taxon>
        <taxon>Nicotianeae</taxon>
        <taxon>Nicotiana</taxon>
    </lineage>
</organism>
<evidence type="ECO:0000256" key="5">
    <source>
        <dbReference type="ARBA" id="ARBA00022927"/>
    </source>
</evidence>
<keyword evidence="2" id="KW-0813">Transport</keyword>
<dbReference type="GO" id="GO:0006606">
    <property type="term" value="P:protein import into nucleus"/>
    <property type="evidence" value="ECO:0007669"/>
    <property type="project" value="InterPro"/>
</dbReference>
<dbReference type="STRING" id="4096.A0A1U7Y1V3"/>
<dbReference type="Pfam" id="PF18808">
    <property type="entry name" value="Importin_rep_4"/>
    <property type="match status" value="1"/>
</dbReference>
<dbReference type="RefSeq" id="XP_009793214.1">
    <property type="nucleotide sequence ID" value="XM_009794912.1"/>
</dbReference>
<evidence type="ECO:0000313" key="7">
    <source>
        <dbReference type="RefSeq" id="XP_009793214.1"/>
    </source>
</evidence>
<evidence type="ECO:0000313" key="6">
    <source>
        <dbReference type="Proteomes" id="UP000189701"/>
    </source>
</evidence>